<evidence type="ECO:0000313" key="3">
    <source>
        <dbReference type="Proteomes" id="UP000225108"/>
    </source>
</evidence>
<proteinExistence type="predicted"/>
<keyword evidence="2" id="KW-0808">Transferase</keyword>
<dbReference type="RefSeq" id="WP_099381739.1">
    <property type="nucleotide sequence ID" value="NZ_PEBD01000004.1"/>
</dbReference>
<dbReference type="Gene3D" id="1.20.120.1760">
    <property type="match status" value="1"/>
</dbReference>
<evidence type="ECO:0000256" key="1">
    <source>
        <dbReference type="SAM" id="Phobius"/>
    </source>
</evidence>
<dbReference type="Proteomes" id="UP000225108">
    <property type="component" value="Unassembled WGS sequence"/>
</dbReference>
<dbReference type="AlphaFoldDB" id="A0A2G3PS41"/>
<accession>A0A2G3PS41</accession>
<evidence type="ECO:0000313" key="2">
    <source>
        <dbReference type="EMBL" id="PHV68624.1"/>
    </source>
</evidence>
<feature type="transmembrane region" description="Helical" evidence="1">
    <location>
        <begin position="119"/>
        <end position="145"/>
    </location>
</feature>
<dbReference type="GO" id="GO:0008654">
    <property type="term" value="P:phospholipid biosynthetic process"/>
    <property type="evidence" value="ECO:0007669"/>
    <property type="project" value="InterPro"/>
</dbReference>
<name>A0A2G3PS41_WILMA</name>
<keyword evidence="1" id="KW-0812">Transmembrane</keyword>
<dbReference type="InterPro" id="IPR000462">
    <property type="entry name" value="CDP-OH_P_trans"/>
</dbReference>
<dbReference type="GO" id="GO:0016780">
    <property type="term" value="F:phosphotransferase activity, for other substituted phosphate groups"/>
    <property type="evidence" value="ECO:0007669"/>
    <property type="project" value="InterPro"/>
</dbReference>
<dbReference type="InterPro" id="IPR043130">
    <property type="entry name" value="CDP-OH_PTrfase_TM_dom"/>
</dbReference>
<comment type="caution">
    <text evidence="2">The sequence shown here is derived from an EMBL/GenBank/DDBJ whole genome shotgun (WGS) entry which is preliminary data.</text>
</comment>
<dbReference type="EMBL" id="PEBD01000004">
    <property type="protein sequence ID" value="PHV68624.1"/>
    <property type="molecule type" value="Genomic_DNA"/>
</dbReference>
<reference evidence="2 3" key="1">
    <citation type="submission" date="2017-10" db="EMBL/GenBank/DDBJ databases">
        <title>The draft genome sequence of Williamsia sp. BULT 1.1 isolated from the semi-arid grassland soils from South Africa.</title>
        <authorList>
            <person name="Kabwe M.H."/>
            <person name="Govender N."/>
            <person name="Mutseka Lunga P."/>
            <person name="Vikram S."/>
            <person name="Makhalanyane T.P."/>
        </authorList>
    </citation>
    <scope>NUCLEOTIDE SEQUENCE [LARGE SCALE GENOMIC DNA]</scope>
    <source>
        <strain evidence="2 3">BULT 1.1</strain>
    </source>
</reference>
<dbReference type="Pfam" id="PF01066">
    <property type="entry name" value="CDP-OH_P_transf"/>
    <property type="match status" value="1"/>
</dbReference>
<dbReference type="GO" id="GO:0016020">
    <property type="term" value="C:membrane"/>
    <property type="evidence" value="ECO:0007669"/>
    <property type="project" value="InterPro"/>
</dbReference>
<sequence length="233" mass="24246">MRPVFSREEAYAGWSRLHGGIDPRSSMWISGWVRIAHTCATPLVRAGVSPSTVTVAGVAVMAAVPLIASAGAAWPMVAMLVILVGAVLDGVDGAIAVRAGKASRWGRVLDPFADRCSDLLLILTLVVLGAPAWLGVSLALLTLLLESVRAHAQATGMEGPGVLTWWERPSRVIVASFATATSAIEWGARRSGIDVLPALDGVTLVTIYSIIATVLAVAGLAQLLVAVHSALED</sequence>
<feature type="transmembrane region" description="Helical" evidence="1">
    <location>
        <begin position="53"/>
        <end position="74"/>
    </location>
</feature>
<keyword evidence="1" id="KW-0472">Membrane</keyword>
<feature type="transmembrane region" description="Helical" evidence="1">
    <location>
        <begin position="80"/>
        <end position="99"/>
    </location>
</feature>
<protein>
    <submittedName>
        <fullName evidence="2">CDP-alcohol phosphatidyltransferase</fullName>
    </submittedName>
</protein>
<keyword evidence="1" id="KW-1133">Transmembrane helix</keyword>
<organism evidence="2 3">
    <name type="scientific">Williamsia marianensis</name>
    <dbReference type="NCBI Taxonomy" id="85044"/>
    <lineage>
        <taxon>Bacteria</taxon>
        <taxon>Bacillati</taxon>
        <taxon>Actinomycetota</taxon>
        <taxon>Actinomycetes</taxon>
        <taxon>Mycobacteriales</taxon>
        <taxon>Nocardiaceae</taxon>
        <taxon>Williamsia</taxon>
    </lineage>
</organism>
<gene>
    <name evidence="2" type="ORF">CSW57_05390</name>
</gene>
<feature type="transmembrane region" description="Helical" evidence="1">
    <location>
        <begin position="205"/>
        <end position="227"/>
    </location>
</feature>